<keyword evidence="10" id="KW-1185">Reference proteome</keyword>
<evidence type="ECO:0000256" key="2">
    <source>
        <dbReference type="ARBA" id="ARBA00022490"/>
    </source>
</evidence>
<comment type="caution">
    <text evidence="9">The sequence shown here is derived from an EMBL/GenBank/DDBJ whole genome shotgun (WGS) entry which is preliminary data.</text>
</comment>
<dbReference type="SUPFAM" id="SSF143856">
    <property type="entry name" value="DeoB insert domain-like"/>
    <property type="match status" value="1"/>
</dbReference>
<protein>
    <recommendedName>
        <fullName evidence="6 7">Phosphopentomutase</fullName>
        <ecNumber evidence="6 7">5.4.2.7</ecNumber>
    </recommendedName>
    <alternativeName>
        <fullName evidence="6">Phosphodeoxyribomutase</fullName>
    </alternativeName>
</protein>
<evidence type="ECO:0000256" key="1">
    <source>
        <dbReference type="ARBA" id="ARBA00010373"/>
    </source>
</evidence>
<dbReference type="CDD" id="cd16009">
    <property type="entry name" value="PPM"/>
    <property type="match status" value="1"/>
</dbReference>
<comment type="similarity">
    <text evidence="1 6">Belongs to the phosphopentomutase family.</text>
</comment>
<dbReference type="GO" id="GO:0005829">
    <property type="term" value="C:cytosol"/>
    <property type="evidence" value="ECO:0007669"/>
    <property type="project" value="TreeGrafter"/>
</dbReference>
<dbReference type="InterPro" id="IPR024052">
    <property type="entry name" value="Phosphopentomutase_DeoB_cap_sf"/>
</dbReference>
<name>A0A432YAK2_9GAMM</name>
<dbReference type="FunFam" id="3.30.70.1250:FF:000001">
    <property type="entry name" value="Phosphopentomutase"/>
    <property type="match status" value="1"/>
</dbReference>
<dbReference type="GO" id="GO:0043094">
    <property type="term" value="P:metabolic compound salvage"/>
    <property type="evidence" value="ECO:0007669"/>
    <property type="project" value="UniProtKB-UniRule"/>
</dbReference>
<dbReference type="Proteomes" id="UP000288127">
    <property type="component" value="Unassembled WGS sequence"/>
</dbReference>
<proteinExistence type="inferred from homology"/>
<dbReference type="HAMAP" id="MF_00740">
    <property type="entry name" value="Phosphopentomut"/>
    <property type="match status" value="1"/>
</dbReference>
<dbReference type="Gene3D" id="3.30.70.1250">
    <property type="entry name" value="Phosphopentomutase"/>
    <property type="match status" value="1"/>
</dbReference>
<comment type="cofactor">
    <cofactor evidence="6">
        <name>Mn(2+)</name>
        <dbReference type="ChEBI" id="CHEBI:29035"/>
    </cofactor>
    <text evidence="6">Binds 2 manganese ions.</text>
</comment>
<comment type="pathway">
    <text evidence="6">Carbohydrate degradation; 2-deoxy-D-ribose 1-phosphate degradation; D-glyceraldehyde 3-phosphate and acetaldehyde from 2-deoxy-alpha-D-ribose 1-phosphate: step 1/2.</text>
</comment>
<dbReference type="NCBIfam" id="TIGR01696">
    <property type="entry name" value="deoB"/>
    <property type="match status" value="1"/>
</dbReference>
<dbReference type="PANTHER" id="PTHR21110:SF0">
    <property type="entry name" value="PHOSPHOPENTOMUTASE"/>
    <property type="match status" value="1"/>
</dbReference>
<dbReference type="GO" id="GO:0006015">
    <property type="term" value="P:5-phosphoribose 1-diphosphate biosynthetic process"/>
    <property type="evidence" value="ECO:0007669"/>
    <property type="project" value="UniProtKB-UniPathway"/>
</dbReference>
<dbReference type="SUPFAM" id="SSF53649">
    <property type="entry name" value="Alkaline phosphatase-like"/>
    <property type="match status" value="1"/>
</dbReference>
<dbReference type="PIRSF" id="PIRSF001491">
    <property type="entry name" value="Ppentomutase"/>
    <property type="match status" value="1"/>
</dbReference>
<dbReference type="GO" id="GO:0006018">
    <property type="term" value="P:2-deoxyribose 1-phosphate catabolic process"/>
    <property type="evidence" value="ECO:0007669"/>
    <property type="project" value="UniProtKB-UniRule"/>
</dbReference>
<evidence type="ECO:0000256" key="6">
    <source>
        <dbReference type="HAMAP-Rule" id="MF_00740"/>
    </source>
</evidence>
<dbReference type="Pfam" id="PF01676">
    <property type="entry name" value="Metalloenzyme"/>
    <property type="match status" value="1"/>
</dbReference>
<reference evidence="10" key="1">
    <citation type="journal article" date="2018" name="Front. Microbiol.">
        <title>Genome-Based Analysis Reveals the Taxonomy and Diversity of the Family Idiomarinaceae.</title>
        <authorList>
            <person name="Liu Y."/>
            <person name="Lai Q."/>
            <person name="Shao Z."/>
        </authorList>
    </citation>
    <scope>NUCLEOTIDE SEQUENCE [LARGE SCALE GENOMIC DNA]</scope>
    <source>
        <strain evidence="10">PIM1</strain>
    </source>
</reference>
<gene>
    <name evidence="6" type="primary">deoB</name>
    <name evidence="9" type="ORF">CWI76_11505</name>
</gene>
<feature type="binding site" evidence="6">
    <location>
        <position position="356"/>
    </location>
    <ligand>
        <name>Mn(2+)</name>
        <dbReference type="ChEBI" id="CHEBI:29035"/>
        <label>2</label>
    </ligand>
</feature>
<dbReference type="OrthoDB" id="9769930at2"/>
<evidence type="ECO:0000256" key="3">
    <source>
        <dbReference type="ARBA" id="ARBA00022723"/>
    </source>
</evidence>
<dbReference type="InterPro" id="IPR017850">
    <property type="entry name" value="Alkaline_phosphatase_core_sf"/>
</dbReference>
<keyword evidence="5 6" id="KW-0413">Isomerase</keyword>
<dbReference type="EMBL" id="PIPZ01000006">
    <property type="protein sequence ID" value="RUO58009.1"/>
    <property type="molecule type" value="Genomic_DNA"/>
</dbReference>
<dbReference type="Gene3D" id="3.40.720.10">
    <property type="entry name" value="Alkaline Phosphatase, subunit A"/>
    <property type="match status" value="1"/>
</dbReference>
<keyword evidence="3 6" id="KW-0479">Metal-binding</keyword>
<comment type="catalytic activity">
    <reaction evidence="6">
        <text>2-deoxy-alpha-D-ribose 1-phosphate = 2-deoxy-D-ribose 5-phosphate</text>
        <dbReference type="Rhea" id="RHEA:27658"/>
        <dbReference type="ChEBI" id="CHEBI:57259"/>
        <dbReference type="ChEBI" id="CHEBI:62877"/>
        <dbReference type="EC" id="5.4.2.7"/>
    </reaction>
</comment>
<organism evidence="9 10">
    <name type="scientific">Pseudidiomarina marina</name>
    <dbReference type="NCBI Taxonomy" id="502366"/>
    <lineage>
        <taxon>Bacteria</taxon>
        <taxon>Pseudomonadati</taxon>
        <taxon>Pseudomonadota</taxon>
        <taxon>Gammaproteobacteria</taxon>
        <taxon>Alteromonadales</taxon>
        <taxon>Idiomarinaceae</taxon>
        <taxon>Pseudidiomarina</taxon>
    </lineage>
</organism>
<dbReference type="GO" id="GO:0030145">
    <property type="term" value="F:manganese ion binding"/>
    <property type="evidence" value="ECO:0007669"/>
    <property type="project" value="UniProtKB-UniRule"/>
</dbReference>
<comment type="subcellular location">
    <subcellularLocation>
        <location evidence="6">Cytoplasm</location>
    </subcellularLocation>
</comment>
<feature type="binding site" evidence="6">
    <location>
        <position position="344"/>
    </location>
    <ligand>
        <name>Mn(2+)</name>
        <dbReference type="ChEBI" id="CHEBI:29035"/>
        <label>1</label>
    </ligand>
</feature>
<feature type="binding site" evidence="6">
    <location>
        <position position="10"/>
    </location>
    <ligand>
        <name>Mn(2+)</name>
        <dbReference type="ChEBI" id="CHEBI:29035"/>
        <label>1</label>
    </ligand>
</feature>
<dbReference type="NCBIfam" id="NF003766">
    <property type="entry name" value="PRK05362.1"/>
    <property type="match status" value="1"/>
</dbReference>
<comment type="catalytic activity">
    <reaction evidence="6">
        <text>alpha-D-ribose 1-phosphate = D-ribose 5-phosphate</text>
        <dbReference type="Rhea" id="RHEA:18793"/>
        <dbReference type="ChEBI" id="CHEBI:57720"/>
        <dbReference type="ChEBI" id="CHEBI:78346"/>
        <dbReference type="EC" id="5.4.2.7"/>
    </reaction>
</comment>
<keyword evidence="4 6" id="KW-0464">Manganese</keyword>
<dbReference type="RefSeq" id="WP_126760489.1">
    <property type="nucleotide sequence ID" value="NZ_PIPZ01000006.1"/>
</dbReference>
<evidence type="ECO:0000256" key="4">
    <source>
        <dbReference type="ARBA" id="ARBA00023211"/>
    </source>
</evidence>
<evidence type="ECO:0000256" key="5">
    <source>
        <dbReference type="ARBA" id="ARBA00023235"/>
    </source>
</evidence>
<dbReference type="UniPathway" id="UPA00087">
    <property type="reaction ID" value="UER00173"/>
</dbReference>
<evidence type="ECO:0000256" key="7">
    <source>
        <dbReference type="NCBIfam" id="TIGR01696"/>
    </source>
</evidence>
<dbReference type="GO" id="GO:0008973">
    <property type="term" value="F:phosphopentomutase activity"/>
    <property type="evidence" value="ECO:0007669"/>
    <property type="project" value="UniProtKB-UniRule"/>
</dbReference>
<dbReference type="AlphaFoldDB" id="A0A432YAK2"/>
<dbReference type="GO" id="GO:0000287">
    <property type="term" value="F:magnesium ion binding"/>
    <property type="evidence" value="ECO:0007669"/>
    <property type="project" value="UniProtKB-UniRule"/>
</dbReference>
<evidence type="ECO:0000259" key="8">
    <source>
        <dbReference type="Pfam" id="PF01676"/>
    </source>
</evidence>
<accession>A0A432YAK2</accession>
<dbReference type="PANTHER" id="PTHR21110">
    <property type="entry name" value="PHOSPHOPENTOMUTASE"/>
    <property type="match status" value="1"/>
</dbReference>
<dbReference type="EC" id="5.4.2.7" evidence="6 7"/>
<feature type="domain" description="Metalloenzyme" evidence="8">
    <location>
        <begin position="3"/>
        <end position="394"/>
    </location>
</feature>
<feature type="binding site" evidence="6">
    <location>
        <position position="303"/>
    </location>
    <ligand>
        <name>Mn(2+)</name>
        <dbReference type="ChEBI" id="CHEBI:29035"/>
        <label>2</label>
    </ligand>
</feature>
<feature type="binding site" evidence="6">
    <location>
        <position position="345"/>
    </location>
    <ligand>
        <name>Mn(2+)</name>
        <dbReference type="ChEBI" id="CHEBI:29035"/>
        <label>1</label>
    </ligand>
</feature>
<dbReference type="InterPro" id="IPR010045">
    <property type="entry name" value="DeoB"/>
</dbReference>
<evidence type="ECO:0000313" key="9">
    <source>
        <dbReference type="EMBL" id="RUO58009.1"/>
    </source>
</evidence>
<sequence>MSRAIIVVLDSFGIGAAADADKFGDEGADTFGHIAAEAAAGRADNGRSGALKIPNLVKLGLAEAYYGATGEQPAGIEPADEIVGRFGWAQELSSGKDTPSGHWEMAGVPVLFDWGYFLEPKNSFPQDLLDKIVEKANLPGYLGNCHASGTTIIAELGEEHMRTGKPIFYTSADSVFQIACHEESFGLEKLYQLCECVRQLLEPYNVGRVIARPFVGENSANFKRTGNRRDYAVPPPEPTVLDRLADAGGEVISIGKIADIFAHQGITQKYKATGIPALVDATIEQIQIAPADSIIFTNLVDFDSDYGHRRDVSGYAAALEEFDQLLPALMSSLQPQDILILTADHGCDPTWPGTDHTREYVPVLAFGNAIEPGSMGLRESFADIGQSIATWLGLPSMNYGQSFITK</sequence>
<dbReference type="GO" id="GO:0009117">
    <property type="term" value="P:nucleotide metabolic process"/>
    <property type="evidence" value="ECO:0007669"/>
    <property type="project" value="UniProtKB-UniRule"/>
</dbReference>
<keyword evidence="2 6" id="KW-0963">Cytoplasm</keyword>
<feature type="binding site" evidence="6">
    <location>
        <position position="308"/>
    </location>
    <ligand>
        <name>Mn(2+)</name>
        <dbReference type="ChEBI" id="CHEBI:29035"/>
        <label>2</label>
    </ligand>
</feature>
<evidence type="ECO:0000313" key="10">
    <source>
        <dbReference type="Proteomes" id="UP000288127"/>
    </source>
</evidence>
<dbReference type="InterPro" id="IPR006124">
    <property type="entry name" value="Metalloenzyme"/>
</dbReference>
<comment type="function">
    <text evidence="6">Isomerase that catalyzes the conversion of deoxy-ribose 1-phosphate (dRib-1-P) and ribose 1-phosphate (Rib-1-P) to deoxy-ribose 5-phosphate (dRib-5-P) and ribose 5-phosphate (Rib-5-P), respectively.</text>
</comment>